<reference evidence="2 3" key="1">
    <citation type="journal article" date="2015" name="Genome Biol. Evol.">
        <title>Comparative Genomics of a Bacterivorous Green Alga Reveals Evolutionary Causalities and Consequences of Phago-Mixotrophic Mode of Nutrition.</title>
        <authorList>
            <person name="Burns J.A."/>
            <person name="Paasch A."/>
            <person name="Narechania A."/>
            <person name="Kim E."/>
        </authorList>
    </citation>
    <scope>NUCLEOTIDE SEQUENCE [LARGE SCALE GENOMIC DNA]</scope>
    <source>
        <strain evidence="2">PLY_AMNH</strain>
    </source>
</reference>
<comment type="caution">
    <text evidence="2">The sequence shown here is derived from an EMBL/GenBank/DDBJ whole genome shotgun (WGS) entry which is preliminary data.</text>
</comment>
<reference evidence="2" key="2">
    <citation type="submission" date="2023-06" db="EMBL/GenBank/DDBJ databases">
        <title>Long-read-based genome assembly of the green algal bacterivore Cymbomonas tetramitiformis.</title>
        <authorList>
            <person name="Gyaltshen Y."/>
            <person name="Rozenberg A."/>
            <person name="Paasch A."/>
            <person name="Burns J.A."/>
            <person name="Warring S."/>
            <person name="Larson R."/>
            <person name="Maurer-Alcala X."/>
            <person name="Dacks J."/>
            <person name="Kim E."/>
        </authorList>
    </citation>
    <scope>NUCLEOTIDE SEQUENCE</scope>
    <source>
        <strain evidence="2">PLY_AMNH</strain>
    </source>
</reference>
<dbReference type="AlphaFoldDB" id="A0AAE0G864"/>
<dbReference type="Proteomes" id="UP001190700">
    <property type="component" value="Unassembled WGS sequence"/>
</dbReference>
<gene>
    <name evidence="2" type="ORF">CYMTET_18467</name>
    <name evidence="1" type="ORF">CYMTET_22343</name>
</gene>
<dbReference type="EMBL" id="LGRX02011146">
    <property type="protein sequence ID" value="KAK3269198.1"/>
    <property type="molecule type" value="Genomic_DNA"/>
</dbReference>
<protein>
    <submittedName>
        <fullName evidence="2">Uncharacterized protein</fullName>
    </submittedName>
</protein>
<evidence type="ECO:0000313" key="2">
    <source>
        <dbReference type="EMBL" id="KAK3273283.1"/>
    </source>
</evidence>
<evidence type="ECO:0000313" key="3">
    <source>
        <dbReference type="Proteomes" id="UP001190700"/>
    </source>
</evidence>
<keyword evidence="3" id="KW-1185">Reference proteome</keyword>
<organism evidence="2 3">
    <name type="scientific">Cymbomonas tetramitiformis</name>
    <dbReference type="NCBI Taxonomy" id="36881"/>
    <lineage>
        <taxon>Eukaryota</taxon>
        <taxon>Viridiplantae</taxon>
        <taxon>Chlorophyta</taxon>
        <taxon>Pyramimonadophyceae</taxon>
        <taxon>Pyramimonadales</taxon>
        <taxon>Pyramimonadaceae</taxon>
        <taxon>Cymbomonas</taxon>
    </lineage>
</organism>
<evidence type="ECO:0000313" key="1">
    <source>
        <dbReference type="EMBL" id="KAK3269198.1"/>
    </source>
</evidence>
<dbReference type="EMBL" id="LGRX02008567">
    <property type="protein sequence ID" value="KAK3273283.1"/>
    <property type="molecule type" value="Genomic_DNA"/>
</dbReference>
<name>A0AAE0G864_9CHLO</name>
<sequence>MYFHILNLPLDIRGEYEYLEAYGNLNGIHPADSNLPYTKLVDELEEAMWEMGFGVWDTFSEEYVHLKCGPPDDYMHAVAKRMAEINEMLAHQSGRPKADLKQRFSDTGFKLSAAFARLPYFDLVLAICGSYAWNRELGGNRLARTFLGLEFNEGVHNFAKEEGVHPEWGKSEKREARKK</sequence>
<accession>A0AAE0G864</accession>
<proteinExistence type="predicted"/>